<dbReference type="EMBL" id="PZKG01000176">
    <property type="protein sequence ID" value="PTE19818.1"/>
    <property type="molecule type" value="Genomic_DNA"/>
</dbReference>
<accession>A0A2T4JPH7</accession>
<reference evidence="1 2" key="1">
    <citation type="submission" date="2018-03" db="EMBL/GenBank/DDBJ databases">
        <title>Cereibacter changlensis.</title>
        <authorList>
            <person name="Meyer T.E."/>
            <person name="Miller S."/>
            <person name="Lodha T."/>
            <person name="Gandham S."/>
            <person name="Chintalapati S."/>
            <person name="Chintalapati V.R."/>
        </authorList>
    </citation>
    <scope>NUCLEOTIDE SEQUENCE [LARGE SCALE GENOMIC DNA]</scope>
    <source>
        <strain evidence="1 2">JA139</strain>
    </source>
</reference>
<keyword evidence="2" id="KW-1185">Reference proteome</keyword>
<evidence type="ECO:0000313" key="1">
    <source>
        <dbReference type="EMBL" id="PTE19818.1"/>
    </source>
</evidence>
<dbReference type="CDD" id="cd08054">
    <property type="entry name" value="gp6"/>
    <property type="match status" value="1"/>
</dbReference>
<organism evidence="1 2">
    <name type="scientific">Cereibacter changlensis JA139</name>
    <dbReference type="NCBI Taxonomy" id="1188249"/>
    <lineage>
        <taxon>Bacteria</taxon>
        <taxon>Pseudomonadati</taxon>
        <taxon>Pseudomonadota</taxon>
        <taxon>Alphaproteobacteria</taxon>
        <taxon>Rhodobacterales</taxon>
        <taxon>Paracoccaceae</taxon>
        <taxon>Cereibacter</taxon>
    </lineage>
</organism>
<sequence length="110" mass="11858">MLCYNIWSSALTAHTPVALLKAQLNLDHDLDEALLAHKLAAADAWIAKHTGQPFPEDAPADLTEAALQLAAFWYEQREAASFGLATAPVPFGVYELLQGHRDAVTGHVPA</sequence>
<dbReference type="AlphaFoldDB" id="A0A2T4JPH7"/>
<dbReference type="Gene3D" id="1.10.3230.30">
    <property type="entry name" value="Phage gp6-like head-tail connector protein"/>
    <property type="match status" value="1"/>
</dbReference>
<dbReference type="InterPro" id="IPR006450">
    <property type="entry name" value="Phage_HK97_gp6-like"/>
</dbReference>
<evidence type="ECO:0000313" key="2">
    <source>
        <dbReference type="Proteomes" id="UP000241010"/>
    </source>
</evidence>
<proteinExistence type="predicted"/>
<dbReference type="OrthoDB" id="7307102at2"/>
<dbReference type="InterPro" id="IPR021146">
    <property type="entry name" value="Phage_gp6-like_head-tail"/>
</dbReference>
<protein>
    <submittedName>
        <fullName evidence="1">Phage gp6-like head-tail connector protein</fullName>
    </submittedName>
</protein>
<gene>
    <name evidence="1" type="ORF">C5F48_20885</name>
</gene>
<name>A0A2T4JPH7_9RHOB</name>
<dbReference type="NCBIfam" id="TIGR01560">
    <property type="entry name" value="put_DNA_pack"/>
    <property type="match status" value="1"/>
</dbReference>
<dbReference type="Pfam" id="PF05135">
    <property type="entry name" value="Phage_connect_1"/>
    <property type="match status" value="1"/>
</dbReference>
<dbReference type="Proteomes" id="UP000241010">
    <property type="component" value="Unassembled WGS sequence"/>
</dbReference>
<comment type="caution">
    <text evidence="1">The sequence shown here is derived from an EMBL/GenBank/DDBJ whole genome shotgun (WGS) entry which is preliminary data.</text>
</comment>